<protein>
    <submittedName>
        <fullName evidence="5">Extracellular solute-binding protein</fullName>
    </submittedName>
</protein>
<gene>
    <name evidence="5" type="ORF">HMI46_16345</name>
</gene>
<evidence type="ECO:0000256" key="1">
    <source>
        <dbReference type="ARBA" id="ARBA00004196"/>
    </source>
</evidence>
<dbReference type="InterPro" id="IPR006059">
    <property type="entry name" value="SBP"/>
</dbReference>
<keyword evidence="4" id="KW-0732">Signal</keyword>
<name>A0AAP7A3F1_PAEAL</name>
<keyword evidence="3" id="KW-0813">Transport</keyword>
<dbReference type="Proteomes" id="UP000552038">
    <property type="component" value="Unassembled WGS sequence"/>
</dbReference>
<evidence type="ECO:0000256" key="4">
    <source>
        <dbReference type="ARBA" id="ARBA00022729"/>
    </source>
</evidence>
<evidence type="ECO:0000256" key="3">
    <source>
        <dbReference type="ARBA" id="ARBA00022448"/>
    </source>
</evidence>
<comment type="similarity">
    <text evidence="2">Belongs to the bacterial solute-binding protein 1 family.</text>
</comment>
<dbReference type="PANTHER" id="PTHR43649:SF31">
    <property type="entry name" value="SN-GLYCEROL-3-PHOSPHATE-BINDING PERIPLASMIC PROTEIN UGPB"/>
    <property type="match status" value="1"/>
</dbReference>
<evidence type="ECO:0000313" key="5">
    <source>
        <dbReference type="EMBL" id="NOJ72122.1"/>
    </source>
</evidence>
<dbReference type="SUPFAM" id="SSF53850">
    <property type="entry name" value="Periplasmic binding protein-like II"/>
    <property type="match status" value="1"/>
</dbReference>
<dbReference type="EMBL" id="JABFOR010000021">
    <property type="protein sequence ID" value="NOJ72122.1"/>
    <property type="molecule type" value="Genomic_DNA"/>
</dbReference>
<dbReference type="Pfam" id="PF13416">
    <property type="entry name" value="SBP_bac_8"/>
    <property type="match status" value="1"/>
</dbReference>
<dbReference type="AlphaFoldDB" id="A0AAP7A3F1"/>
<comment type="subcellular location">
    <subcellularLocation>
        <location evidence="1">Cell envelope</location>
    </subcellularLocation>
</comment>
<accession>A0AAP7A3F1</accession>
<dbReference type="Gene3D" id="3.40.190.10">
    <property type="entry name" value="Periplasmic binding protein-like II"/>
    <property type="match status" value="1"/>
</dbReference>
<dbReference type="GO" id="GO:0030313">
    <property type="term" value="C:cell envelope"/>
    <property type="evidence" value="ECO:0007669"/>
    <property type="project" value="UniProtKB-SubCell"/>
</dbReference>
<organism evidence="5 6">
    <name type="scientific">Paenibacillus alvei</name>
    <name type="common">Bacillus alvei</name>
    <dbReference type="NCBI Taxonomy" id="44250"/>
    <lineage>
        <taxon>Bacteria</taxon>
        <taxon>Bacillati</taxon>
        <taxon>Bacillota</taxon>
        <taxon>Bacilli</taxon>
        <taxon>Bacillales</taxon>
        <taxon>Paenibacillaceae</taxon>
        <taxon>Paenibacillus</taxon>
    </lineage>
</organism>
<proteinExistence type="inferred from homology"/>
<evidence type="ECO:0000313" key="6">
    <source>
        <dbReference type="Proteomes" id="UP000552038"/>
    </source>
</evidence>
<comment type="caution">
    <text evidence="5">The sequence shown here is derived from an EMBL/GenBank/DDBJ whole genome shotgun (WGS) entry which is preliminary data.</text>
</comment>
<reference evidence="5 6" key="1">
    <citation type="submission" date="2020-05" db="EMBL/GenBank/DDBJ databases">
        <title>Whole genome sequencing and identification of novel metabolites from Paenibacillus alvei strain JR949.</title>
        <authorList>
            <person name="Rajendhran J."/>
            <person name="Sree Pranav P."/>
            <person name="Mahalakshmi B."/>
            <person name="Karthikeyan R."/>
        </authorList>
    </citation>
    <scope>NUCLEOTIDE SEQUENCE [LARGE SCALE GENOMIC DNA]</scope>
    <source>
        <strain evidence="5 6">JR949</strain>
    </source>
</reference>
<sequence length="474" mass="54135">MRTKWKLVILLLTITSMLSGCLGEKPVLEQLEEGKGKIKVLYYSEESFYQQYGNYFNVKFPDIEFEVVSSEEMYANRKDGEPFDYEAEMKKFLEKHKPDVLFLDDSSFETYAKDGKLYNLEEIIAQEKFDLEGYMPGLVDMIRAKGNGTLYGLAPYFYTNVLYYNRALFKEHNIEPPRNKMSWQEVIDLSKRFIGIGSGENQVFGLYQEYGDVERIMDNIVSTSGLKLVDQKAEKLLINSDGWKKAITLATDAVRSKAVYIPPRDNGGENGRMMSVGDNAFMKGKAAMIVESTWYARQLKDRYRFDKEAKQIDWDIVTAPVDPATPEESGNVFLSEIYAISADSPNKRAAWEFVKFVNGTEMAKAASRTLSGQLPTRNQFFKEIDGRSTDPFYMLKPKSNTERYNKNIPMEFYEPYSQLLRKALQDIIDNKKSVNEAVAELEAKGQAELVKAREAERARLAKEKKEGSSTKSGG</sequence>
<dbReference type="PANTHER" id="PTHR43649">
    <property type="entry name" value="ARABINOSE-BINDING PROTEIN-RELATED"/>
    <property type="match status" value="1"/>
</dbReference>
<dbReference type="PROSITE" id="PS51257">
    <property type="entry name" value="PROKAR_LIPOPROTEIN"/>
    <property type="match status" value="1"/>
</dbReference>
<evidence type="ECO:0000256" key="2">
    <source>
        <dbReference type="ARBA" id="ARBA00008520"/>
    </source>
</evidence>
<dbReference type="InterPro" id="IPR050490">
    <property type="entry name" value="Bact_solute-bd_prot1"/>
</dbReference>
<dbReference type="RefSeq" id="WP_171417619.1">
    <property type="nucleotide sequence ID" value="NZ_JABFOR010000021.1"/>
</dbReference>